<dbReference type="Gramene" id="PHT69142">
    <property type="protein sequence ID" value="PHT69142"/>
    <property type="gene ID" value="T459_28629"/>
</dbReference>
<dbReference type="InterPro" id="IPR002885">
    <property type="entry name" value="PPR_rpt"/>
</dbReference>
<reference evidence="7 8" key="2">
    <citation type="journal article" date="2017" name="Genome Biol.">
        <title>New reference genome sequences of hot pepper reveal the massive evolution of plant disease-resistance genes by retroduplication.</title>
        <authorList>
            <person name="Kim S."/>
            <person name="Park J."/>
            <person name="Yeom S.I."/>
            <person name="Kim Y.M."/>
            <person name="Seo E."/>
            <person name="Kim K.T."/>
            <person name="Kim M.S."/>
            <person name="Lee J.M."/>
            <person name="Cheong K."/>
            <person name="Shin H.S."/>
            <person name="Kim S.B."/>
            <person name="Han K."/>
            <person name="Lee J."/>
            <person name="Park M."/>
            <person name="Lee H.A."/>
            <person name="Lee H.Y."/>
            <person name="Lee Y."/>
            <person name="Oh S."/>
            <person name="Lee J.H."/>
            <person name="Choi E."/>
            <person name="Choi E."/>
            <person name="Lee S.E."/>
            <person name="Jeon J."/>
            <person name="Kim H."/>
            <person name="Choi G."/>
            <person name="Song H."/>
            <person name="Lee J."/>
            <person name="Lee S.C."/>
            <person name="Kwon J.K."/>
            <person name="Lee H.Y."/>
            <person name="Koo N."/>
            <person name="Hong Y."/>
            <person name="Kim R.W."/>
            <person name="Kang W.H."/>
            <person name="Huh J.H."/>
            <person name="Kang B.C."/>
            <person name="Yang T.J."/>
            <person name="Lee Y.H."/>
            <person name="Bennetzen J.L."/>
            <person name="Choi D."/>
        </authorList>
    </citation>
    <scope>NUCLEOTIDE SEQUENCE [LARGE SCALE GENOMIC DNA]</scope>
    <source>
        <strain evidence="8">cv. CM334</strain>
    </source>
</reference>
<dbReference type="InterPro" id="IPR011990">
    <property type="entry name" value="TPR-like_helical_dom_sf"/>
</dbReference>
<dbReference type="FunFam" id="3.10.28.10:FF:000005">
    <property type="entry name" value="Pentatricopeptide repeat-containing protein At2g15820, chloroplastic"/>
    <property type="match status" value="1"/>
</dbReference>
<evidence type="ECO:0000256" key="2">
    <source>
        <dbReference type="ARBA" id="ARBA00022737"/>
    </source>
</evidence>
<comment type="caution">
    <text evidence="7">The sequence shown here is derived from an EMBL/GenBank/DDBJ whole genome shotgun (WGS) entry which is preliminary data.</text>
</comment>
<dbReference type="KEGG" id="cann:107847958"/>
<feature type="region of interest" description="Disordered" evidence="5">
    <location>
        <begin position="933"/>
        <end position="953"/>
    </location>
</feature>
<dbReference type="GO" id="GO:0000373">
    <property type="term" value="P:Group II intron splicing"/>
    <property type="evidence" value="ECO:0000318"/>
    <property type="project" value="GO_Central"/>
</dbReference>
<dbReference type="PANTHER" id="PTHR47539">
    <property type="entry name" value="PENTATRICOPEPTIDE REPEAT-CONTAINING PROTEIN OTP51, CHLOROPLASTIC"/>
    <property type="match status" value="1"/>
</dbReference>
<protein>
    <submittedName>
        <fullName evidence="7">Pentatricopeptide repeat-containing protein</fullName>
    </submittedName>
</protein>
<dbReference type="AlphaFoldDB" id="A0A1U8ELI4"/>
<dbReference type="STRING" id="4072.A0A1U8ELI4"/>
<evidence type="ECO:0000256" key="5">
    <source>
        <dbReference type="SAM" id="MobiDB-lite"/>
    </source>
</evidence>
<feature type="repeat" description="PPR" evidence="4">
    <location>
        <begin position="668"/>
        <end position="702"/>
    </location>
</feature>
<dbReference type="EMBL" id="AYRZ02000011">
    <property type="protein sequence ID" value="PHT69142.1"/>
    <property type="molecule type" value="Genomic_DNA"/>
</dbReference>
<evidence type="ECO:0000313" key="7">
    <source>
        <dbReference type="EMBL" id="PHT69142.1"/>
    </source>
</evidence>
<reference evidence="7 8" key="1">
    <citation type="journal article" date="2014" name="Nat. Genet.">
        <title>Genome sequence of the hot pepper provides insights into the evolution of pungency in Capsicum species.</title>
        <authorList>
            <person name="Kim S."/>
            <person name="Park M."/>
            <person name="Yeom S.I."/>
            <person name="Kim Y.M."/>
            <person name="Lee J.M."/>
            <person name="Lee H.A."/>
            <person name="Seo E."/>
            <person name="Choi J."/>
            <person name="Cheong K."/>
            <person name="Kim K.T."/>
            <person name="Jung K."/>
            <person name="Lee G.W."/>
            <person name="Oh S.K."/>
            <person name="Bae C."/>
            <person name="Kim S.B."/>
            <person name="Lee H.Y."/>
            <person name="Kim S.Y."/>
            <person name="Kim M.S."/>
            <person name="Kang B.C."/>
            <person name="Jo Y.D."/>
            <person name="Yang H.B."/>
            <person name="Jeong H.J."/>
            <person name="Kang W.H."/>
            <person name="Kwon J.K."/>
            <person name="Shin C."/>
            <person name="Lim J.Y."/>
            <person name="Park J.H."/>
            <person name="Huh J.H."/>
            <person name="Kim J.S."/>
            <person name="Kim B.D."/>
            <person name="Cohen O."/>
            <person name="Paran I."/>
            <person name="Suh M.C."/>
            <person name="Lee S.B."/>
            <person name="Kim Y.K."/>
            <person name="Shin Y."/>
            <person name="Noh S.J."/>
            <person name="Park J."/>
            <person name="Seo Y.S."/>
            <person name="Kwon S.Y."/>
            <person name="Kim H.A."/>
            <person name="Park J.M."/>
            <person name="Kim H.J."/>
            <person name="Choi S.B."/>
            <person name="Bosland P.W."/>
            <person name="Reeves G."/>
            <person name="Jo S.H."/>
            <person name="Lee B.W."/>
            <person name="Cho H.T."/>
            <person name="Choi H.S."/>
            <person name="Lee M.S."/>
            <person name="Yu Y."/>
            <person name="Do Choi Y."/>
            <person name="Park B.S."/>
            <person name="van Deynze A."/>
            <person name="Ashrafi H."/>
            <person name="Hill T."/>
            <person name="Kim W.T."/>
            <person name="Pai H.S."/>
            <person name="Ahn H.K."/>
            <person name="Yeam I."/>
            <person name="Giovannoni J.J."/>
            <person name="Rose J.K."/>
            <person name="Sorensen I."/>
            <person name="Lee S.J."/>
            <person name="Kim R.W."/>
            <person name="Choi I.Y."/>
            <person name="Choi B.S."/>
            <person name="Lim J.S."/>
            <person name="Lee Y.H."/>
            <person name="Choi D."/>
        </authorList>
    </citation>
    <scope>NUCLEOTIDE SEQUENCE [LARGE SCALE GENOMIC DNA]</scope>
    <source>
        <strain evidence="8">cv. CM334</strain>
    </source>
</reference>
<dbReference type="InterPro" id="IPR052500">
    <property type="entry name" value="Chloro/Mito_RNA_Process"/>
</dbReference>
<dbReference type="Pfam" id="PF01535">
    <property type="entry name" value="PPR"/>
    <property type="match status" value="4"/>
</dbReference>
<dbReference type="Proteomes" id="UP000222542">
    <property type="component" value="Unassembled WGS sequence"/>
</dbReference>
<dbReference type="PANTHER" id="PTHR47539:SF1">
    <property type="entry name" value="PENTATRICOPEPTIDE REPEAT-CONTAINING PROTEIN OTP51, CHLOROPLASTIC"/>
    <property type="match status" value="1"/>
</dbReference>
<keyword evidence="2" id="KW-0677">Repeat</keyword>
<dbReference type="PROSITE" id="PS51375">
    <property type="entry name" value="PPR"/>
    <property type="match status" value="1"/>
</dbReference>
<dbReference type="InterPro" id="IPR027434">
    <property type="entry name" value="Homing_endonucl"/>
</dbReference>
<dbReference type="GO" id="GO:0004519">
    <property type="term" value="F:endonuclease activity"/>
    <property type="evidence" value="ECO:0007669"/>
    <property type="project" value="InterPro"/>
</dbReference>
<gene>
    <name evidence="7" type="ORF">T459_28629</name>
</gene>
<dbReference type="Pfam" id="PF03161">
    <property type="entry name" value="LAGLIDADG_2"/>
    <property type="match status" value="1"/>
</dbReference>
<evidence type="ECO:0000256" key="1">
    <source>
        <dbReference type="ARBA" id="ARBA00022664"/>
    </source>
</evidence>
<evidence type="ECO:0000259" key="6">
    <source>
        <dbReference type="Pfam" id="PF03161"/>
    </source>
</evidence>
<evidence type="ECO:0000256" key="3">
    <source>
        <dbReference type="ARBA" id="ARBA00023187"/>
    </source>
</evidence>
<evidence type="ECO:0000313" key="8">
    <source>
        <dbReference type="Proteomes" id="UP000222542"/>
    </source>
</evidence>
<keyword evidence="3" id="KW-0508">mRNA splicing</keyword>
<keyword evidence="1" id="KW-0507">mRNA processing</keyword>
<dbReference type="GO" id="GO:0009507">
    <property type="term" value="C:chloroplast"/>
    <property type="evidence" value="ECO:0007669"/>
    <property type="project" value="GOC"/>
</dbReference>
<evidence type="ECO:0000256" key="4">
    <source>
        <dbReference type="PROSITE-ProRule" id="PRU00708"/>
    </source>
</evidence>
<name>A0A1U8ELI4_CAPAN</name>
<accession>A0A1U8ELI4</accession>
<sequence length="953" mass="108213">MPITFPSLSSPFFHHHHHLPSSPFFLLHKPLSYSPFSLSSTSPLQLLHKSQETQVDKDKWVAQSFNLDDTLDPQVDSNKCDPISSTGVAESLNLDDSFDYQEPQVDINKCDPVCGTKVAQSFNLGDSLDSKEPQVDVKKCDPLCGTKVAESLNLDDTLDSKETQVDINKCDPICGTKVAQSLNLDDSFDSKEPQVDVNKYDPLCGNGVAENFNPDDSFDSKESRVDINKCDPLSASGVAESFNFDDSFDSVELKKFETLAVEVSELEDIPDQWRRARLAWLCKELPAHKTPTMVRILNAQRKWFRQEDGTYIAVHCMRIRENEAAFRVYKWMMQQHWFRFDFALATKLADYLGKERKHLKCREIFDDIINQGRVPSESTFHILIIAYLSSPEPSVLDEACSIYNRMVHLGGYKPRLNLHNSLFKALLGKTPGSSKHFLKQAEFIYQNLTSSGLEIHKDIFGGLLWLHSYQDMVDMERIAALRAEMRSRGFKASKEVLVSVLRACSKDGNVEEAERTWSKLLSIDGGPPSQAFVYLMEVYAKVGEPTKSLEVFRRMQEQLGSTSVAAYHKIIKVLSKSQKLDLADSIMSEFINSGSKQLIPSFIDLMGMYSVAGLREKLESTFLRYCEVCHPNLTVFNIYLDSLVDTGNLNLAEEIFNEMRGNVAIGVDSRSCNSILRGYLTSGEYVKAEKIYNWMRQKKYDVEIESSLMERLDYVLSLREKVVEEPMRLKLTPEQREVLTGLLLGGLQIKSDGKRRLHAIHYEFNEESRIHSIFKRHIYDEFHEWLGSYDVMVDSSGEIPSSFTTISHSHFTFYADQFWSNGRPCIPKIIHRWLSPRVLAYWYMYGGYRTSSGDILLRVKGSSEGVLSILKALKVKSLDCRVKKRGRVFWIGFLGDNATLFWKVVEPFILDELKELLKAGGNSDGSIGTQCINFDGGSESDEKNSGYSDADMS</sequence>
<dbReference type="GO" id="GO:0048564">
    <property type="term" value="P:photosystem I assembly"/>
    <property type="evidence" value="ECO:0000318"/>
    <property type="project" value="GO_Central"/>
</dbReference>
<dbReference type="InterPro" id="IPR004860">
    <property type="entry name" value="LAGLIDADG_dom"/>
</dbReference>
<dbReference type="GO" id="GO:0006388">
    <property type="term" value="P:tRNA splicing, via endonucleolytic cleavage and ligation"/>
    <property type="evidence" value="ECO:0007669"/>
    <property type="project" value="EnsemblPlants"/>
</dbReference>
<dbReference type="SMR" id="A0A1U8ELI4"/>
<dbReference type="Gene3D" id="1.25.40.10">
    <property type="entry name" value="Tetratricopeptide repeat domain"/>
    <property type="match status" value="3"/>
</dbReference>
<dbReference type="GO" id="GO:0010239">
    <property type="term" value="P:chloroplast mRNA processing"/>
    <property type="evidence" value="ECO:0007669"/>
    <property type="project" value="EnsemblPlants"/>
</dbReference>
<organism evidence="7 8">
    <name type="scientific">Capsicum annuum</name>
    <name type="common">Capsicum pepper</name>
    <dbReference type="NCBI Taxonomy" id="4072"/>
    <lineage>
        <taxon>Eukaryota</taxon>
        <taxon>Viridiplantae</taxon>
        <taxon>Streptophyta</taxon>
        <taxon>Embryophyta</taxon>
        <taxon>Tracheophyta</taxon>
        <taxon>Spermatophyta</taxon>
        <taxon>Magnoliopsida</taxon>
        <taxon>eudicotyledons</taxon>
        <taxon>Gunneridae</taxon>
        <taxon>Pentapetalae</taxon>
        <taxon>asterids</taxon>
        <taxon>lamiids</taxon>
        <taxon>Solanales</taxon>
        <taxon>Solanaceae</taxon>
        <taxon>Solanoideae</taxon>
        <taxon>Capsiceae</taxon>
        <taxon>Capsicum</taxon>
    </lineage>
</organism>
<dbReference type="SUPFAM" id="SSF55608">
    <property type="entry name" value="Homing endonucleases"/>
    <property type="match status" value="1"/>
</dbReference>
<keyword evidence="8" id="KW-1185">Reference proteome</keyword>
<dbReference type="SUPFAM" id="SSF81901">
    <property type="entry name" value="HCP-like"/>
    <property type="match status" value="1"/>
</dbReference>
<feature type="domain" description="Homing endonuclease LAGLIDADG" evidence="6">
    <location>
        <begin position="736"/>
        <end position="901"/>
    </location>
</feature>
<dbReference type="Gene3D" id="3.10.28.10">
    <property type="entry name" value="Homing endonucleases"/>
    <property type="match status" value="2"/>
</dbReference>
<proteinExistence type="predicted"/>
<dbReference type="OMA" id="MESYAQR"/>
<dbReference type="GO" id="GO:0045292">
    <property type="term" value="P:mRNA cis splicing, via spliceosome"/>
    <property type="evidence" value="ECO:0000318"/>
    <property type="project" value="GO_Central"/>
</dbReference>
<dbReference type="OrthoDB" id="2020589at2759"/>